<evidence type="ECO:0000259" key="6">
    <source>
        <dbReference type="Pfam" id="PF00004"/>
    </source>
</evidence>
<dbReference type="EMBL" id="UZAK01000951">
    <property type="protein sequence ID" value="VDO66293.1"/>
    <property type="molecule type" value="Genomic_DNA"/>
</dbReference>
<dbReference type="AlphaFoldDB" id="A0A183JEV6"/>
<evidence type="ECO:0000256" key="1">
    <source>
        <dbReference type="ARBA" id="ARBA00004304"/>
    </source>
</evidence>
<reference evidence="8 9" key="2">
    <citation type="submission" date="2018-11" db="EMBL/GenBank/DDBJ databases">
        <authorList>
            <consortium name="Pathogen Informatics"/>
        </authorList>
    </citation>
    <scope>NUCLEOTIDE SEQUENCE [LARGE SCALE GENOMIC DNA]</scope>
    <source>
        <strain evidence="8">Dakar</strain>
        <strain evidence="9">Dakar, Senegal</strain>
    </source>
</reference>
<name>A0A183JEV6_9TREM</name>
<dbReference type="Gene3D" id="1.10.8.60">
    <property type="match status" value="1"/>
</dbReference>
<proteinExistence type="inferred from homology"/>
<dbReference type="SUPFAM" id="SSF52540">
    <property type="entry name" value="P-loop containing nucleoside triphosphate hydrolases"/>
    <property type="match status" value="1"/>
</dbReference>
<evidence type="ECO:0000256" key="4">
    <source>
        <dbReference type="ARBA" id="ARBA00023128"/>
    </source>
</evidence>
<feature type="domain" description="ATPase AAA-type core" evidence="6">
    <location>
        <begin position="4"/>
        <end position="49"/>
    </location>
</feature>
<evidence type="ECO:0000256" key="5">
    <source>
        <dbReference type="RuleBase" id="RU003651"/>
    </source>
</evidence>
<dbReference type="InterPro" id="IPR051701">
    <property type="entry name" value="Mito_OM_Translocase_MSP1"/>
</dbReference>
<sequence length="150" mass="16874">MMKTQFMALWDGLITNNNTQIVVVGATNRPGDLDQAILRRLSFKINVPLPNVNQRKHILKVLLKDDPVAKALNEDDFMQIASKTEGLSGSDLSELCRKAAFACLWSFLEGDDTRANLLVTVDHFTQALHKYTNDKIKLSPLDNTNFFPLD</sequence>
<comment type="similarity">
    <text evidence="5">Belongs to the AAA ATPase family.</text>
</comment>
<protein>
    <submittedName>
        <fullName evidence="10">ATPase_AAA_core domain-containing protein</fullName>
    </submittedName>
</protein>
<dbReference type="PROSITE" id="PS00674">
    <property type="entry name" value="AAA"/>
    <property type="match status" value="1"/>
</dbReference>
<organism evidence="10">
    <name type="scientific">Schistosoma curassoni</name>
    <dbReference type="NCBI Taxonomy" id="6186"/>
    <lineage>
        <taxon>Eukaryota</taxon>
        <taxon>Metazoa</taxon>
        <taxon>Spiralia</taxon>
        <taxon>Lophotrochozoa</taxon>
        <taxon>Platyhelminthes</taxon>
        <taxon>Trematoda</taxon>
        <taxon>Digenea</taxon>
        <taxon>Strigeidida</taxon>
        <taxon>Schistosomatoidea</taxon>
        <taxon>Schistosomatidae</taxon>
        <taxon>Schistosoma</taxon>
    </lineage>
</organism>
<evidence type="ECO:0000256" key="2">
    <source>
        <dbReference type="ARBA" id="ARBA00022741"/>
    </source>
</evidence>
<reference evidence="10" key="1">
    <citation type="submission" date="2016-06" db="UniProtKB">
        <authorList>
            <consortium name="WormBaseParasite"/>
        </authorList>
    </citation>
    <scope>IDENTIFICATION</scope>
</reference>
<accession>A0A183JEV6</accession>
<dbReference type="InterPro" id="IPR027417">
    <property type="entry name" value="P-loop_NTPase"/>
</dbReference>
<keyword evidence="4" id="KW-0496">Mitochondrion</keyword>
<dbReference type="Pfam" id="PF00004">
    <property type="entry name" value="AAA"/>
    <property type="match status" value="1"/>
</dbReference>
<dbReference type="GO" id="GO:0005741">
    <property type="term" value="C:mitochondrial outer membrane"/>
    <property type="evidence" value="ECO:0007669"/>
    <property type="project" value="TreeGrafter"/>
</dbReference>
<evidence type="ECO:0000313" key="10">
    <source>
        <dbReference type="WBParaSite" id="SCUD_0000121901-mRNA-1"/>
    </source>
</evidence>
<dbReference type="WBParaSite" id="SCUD_0000121901-mRNA-1">
    <property type="protein sequence ID" value="SCUD_0000121901-mRNA-1"/>
    <property type="gene ID" value="SCUD_0000121901"/>
</dbReference>
<evidence type="ECO:0000313" key="8">
    <source>
        <dbReference type="EMBL" id="VDO66293.1"/>
    </source>
</evidence>
<dbReference type="InterPro" id="IPR003960">
    <property type="entry name" value="ATPase_AAA_CS"/>
</dbReference>
<dbReference type="InterPro" id="IPR003959">
    <property type="entry name" value="ATPase_AAA_core"/>
</dbReference>
<dbReference type="Pfam" id="PF17862">
    <property type="entry name" value="AAA_lid_3"/>
    <property type="match status" value="1"/>
</dbReference>
<keyword evidence="3 5" id="KW-0067">ATP-binding</keyword>
<comment type="subcellular location">
    <subcellularLocation>
        <location evidence="1">Mitochondrion membrane</location>
        <topology evidence="1">Single-pass membrane protein</topology>
    </subcellularLocation>
</comment>
<keyword evidence="2 5" id="KW-0547">Nucleotide-binding</keyword>
<evidence type="ECO:0000259" key="7">
    <source>
        <dbReference type="Pfam" id="PF17862"/>
    </source>
</evidence>
<dbReference type="STRING" id="6186.A0A183JEV6"/>
<evidence type="ECO:0000256" key="3">
    <source>
        <dbReference type="ARBA" id="ARBA00022840"/>
    </source>
</evidence>
<dbReference type="InterPro" id="IPR041569">
    <property type="entry name" value="AAA_lid_3"/>
</dbReference>
<dbReference type="GO" id="GO:0005524">
    <property type="term" value="F:ATP binding"/>
    <property type="evidence" value="ECO:0007669"/>
    <property type="project" value="UniProtKB-KW"/>
</dbReference>
<dbReference type="GO" id="GO:0016887">
    <property type="term" value="F:ATP hydrolysis activity"/>
    <property type="evidence" value="ECO:0007669"/>
    <property type="project" value="InterPro"/>
</dbReference>
<dbReference type="Proteomes" id="UP000279833">
    <property type="component" value="Unassembled WGS sequence"/>
</dbReference>
<gene>
    <name evidence="8" type="ORF">SCUD_LOCUS1220</name>
</gene>
<dbReference type="Gene3D" id="3.40.50.300">
    <property type="entry name" value="P-loop containing nucleotide triphosphate hydrolases"/>
    <property type="match status" value="1"/>
</dbReference>
<dbReference type="PANTHER" id="PTHR45644:SF3">
    <property type="entry name" value="FI08533P-RELATED"/>
    <property type="match status" value="1"/>
</dbReference>
<dbReference type="PANTHER" id="PTHR45644">
    <property type="entry name" value="AAA ATPASE, PUTATIVE (AFU_ORTHOLOGUE AFUA_2G12920)-RELATED-RELATED"/>
    <property type="match status" value="1"/>
</dbReference>
<keyword evidence="9" id="KW-1185">Reference proteome</keyword>
<feature type="domain" description="AAA ATPase AAA+ lid" evidence="7">
    <location>
        <begin position="76"/>
        <end position="106"/>
    </location>
</feature>
<evidence type="ECO:0000313" key="9">
    <source>
        <dbReference type="Proteomes" id="UP000279833"/>
    </source>
</evidence>